<dbReference type="EMBL" id="MT144700">
    <property type="protein sequence ID" value="QJH97749.1"/>
    <property type="molecule type" value="Genomic_DNA"/>
</dbReference>
<dbReference type="AlphaFoldDB" id="A0A6M3XIW8"/>
<protein>
    <recommendedName>
        <fullName evidence="2">DUF2939 domain-containing protein</fullName>
    </recommendedName>
</protein>
<gene>
    <name evidence="1" type="ORF">TM448B01077_0007</name>
</gene>
<evidence type="ECO:0008006" key="2">
    <source>
        <dbReference type="Google" id="ProtNLM"/>
    </source>
</evidence>
<proteinExistence type="predicted"/>
<sequence>MKKNAWIAGAAAVLIAGSAAWYFASPGYAMSELRDAASEGDADALEDNIDFPAVRESLKSQLKAEMMAQIASEETEGFGAFGGMMMLGMIDPMIDGMVTADGMARLIEEGRFAEPGTDAPVSEEEQVDDWTIERDGISSFTARPVAPAGEKVPGLVFERDGLGWRLTEIDIPEGGLGAS</sequence>
<dbReference type="Pfam" id="PF11159">
    <property type="entry name" value="DUF2939"/>
    <property type="match status" value="1"/>
</dbReference>
<dbReference type="InterPro" id="IPR021330">
    <property type="entry name" value="DUF2939"/>
</dbReference>
<name>A0A6M3XIW8_9ZZZZ</name>
<accession>A0A6M3XIW8</accession>
<organism evidence="1">
    <name type="scientific">viral metagenome</name>
    <dbReference type="NCBI Taxonomy" id="1070528"/>
    <lineage>
        <taxon>unclassified sequences</taxon>
        <taxon>metagenomes</taxon>
        <taxon>organismal metagenomes</taxon>
    </lineage>
</organism>
<evidence type="ECO:0000313" key="1">
    <source>
        <dbReference type="EMBL" id="QJH97749.1"/>
    </source>
</evidence>
<reference evidence="1" key="1">
    <citation type="submission" date="2020-03" db="EMBL/GenBank/DDBJ databases">
        <title>The deep terrestrial virosphere.</title>
        <authorList>
            <person name="Holmfeldt K."/>
            <person name="Nilsson E."/>
            <person name="Simone D."/>
            <person name="Lopez-Fernandez M."/>
            <person name="Wu X."/>
            <person name="de Brujin I."/>
            <person name="Lundin D."/>
            <person name="Andersson A."/>
            <person name="Bertilsson S."/>
            <person name="Dopson M."/>
        </authorList>
    </citation>
    <scope>NUCLEOTIDE SEQUENCE</scope>
    <source>
        <strain evidence="1">TM448B01077</strain>
    </source>
</reference>